<organism evidence="3">
    <name type="scientific">marine metagenome</name>
    <dbReference type="NCBI Taxonomy" id="408172"/>
    <lineage>
        <taxon>unclassified sequences</taxon>
        <taxon>metagenomes</taxon>
        <taxon>ecological metagenomes</taxon>
    </lineage>
</organism>
<keyword evidence="2" id="KW-0460">Magnesium</keyword>
<keyword evidence="1" id="KW-0808">Transferase</keyword>
<dbReference type="GO" id="GO:0000287">
    <property type="term" value="F:magnesium ion binding"/>
    <property type="evidence" value="ECO:0007669"/>
    <property type="project" value="InterPro"/>
</dbReference>
<dbReference type="SUPFAM" id="SSF142338">
    <property type="entry name" value="CofD-like"/>
    <property type="match status" value="1"/>
</dbReference>
<evidence type="ECO:0008006" key="4">
    <source>
        <dbReference type="Google" id="ProtNLM"/>
    </source>
</evidence>
<dbReference type="InterPro" id="IPR038136">
    <property type="entry name" value="CofD-like_dom_sf"/>
</dbReference>
<dbReference type="EMBL" id="UINC01001194">
    <property type="protein sequence ID" value="SUZ73880.1"/>
    <property type="molecule type" value="Genomic_DNA"/>
</dbReference>
<dbReference type="CDD" id="cd07186">
    <property type="entry name" value="CofD_like"/>
    <property type="match status" value="1"/>
</dbReference>
<dbReference type="Pfam" id="PF01933">
    <property type="entry name" value="CofD"/>
    <property type="match status" value="1"/>
</dbReference>
<proteinExistence type="inferred from homology"/>
<dbReference type="GO" id="GO:0043743">
    <property type="term" value="F:LPPG:FO 2-phospho-L-lactate transferase activity"/>
    <property type="evidence" value="ECO:0007669"/>
    <property type="project" value="InterPro"/>
</dbReference>
<dbReference type="PANTHER" id="PTHR43007:SF1">
    <property type="entry name" value="2-PHOSPHO-L-LACTATE TRANSFERASE"/>
    <property type="match status" value="1"/>
</dbReference>
<reference evidence="3" key="1">
    <citation type="submission" date="2018-05" db="EMBL/GenBank/DDBJ databases">
        <authorList>
            <person name="Lanie J.A."/>
            <person name="Ng W.-L."/>
            <person name="Kazmierczak K.M."/>
            <person name="Andrzejewski T.M."/>
            <person name="Davidsen T.M."/>
            <person name="Wayne K.J."/>
            <person name="Tettelin H."/>
            <person name="Glass J.I."/>
            <person name="Rusch D."/>
            <person name="Podicherti R."/>
            <person name="Tsui H.-C.T."/>
            <person name="Winkler M.E."/>
        </authorList>
    </citation>
    <scope>NUCLEOTIDE SEQUENCE</scope>
</reference>
<dbReference type="AlphaFoldDB" id="A0A381Q478"/>
<evidence type="ECO:0000256" key="2">
    <source>
        <dbReference type="ARBA" id="ARBA00022842"/>
    </source>
</evidence>
<accession>A0A381Q478</accession>
<evidence type="ECO:0000313" key="3">
    <source>
        <dbReference type="EMBL" id="SUZ73880.1"/>
    </source>
</evidence>
<dbReference type="NCBIfam" id="TIGR01819">
    <property type="entry name" value="F420_cofD"/>
    <property type="match status" value="1"/>
</dbReference>
<dbReference type="InterPro" id="IPR002882">
    <property type="entry name" value="CofD"/>
</dbReference>
<sequence length="291" mass="32155">MSHVVDADELTFVVNTGDDFNHLGFHISPDVDTLTYTLAGRSNQNTGWGTENETWHFMDALKDLDEETWFRLGDRDLALHVYRRERLAAGLTLTETTRDIATKLGIRHEILPMSDDRVQTFVNTSSGALPFQHYFVRDHCKPRVSGFEFRGVTNATVNPAIKFAELDAVIICPSNPFVSIDPILAIPGMKDGLRQSKIPVVAISPIVGGKAIKGPTAKMMKELNVPSTAVEVARHYHDIITGFVLDEADRSAKSSVQDLGLSTDVRPTVMVSLDDRVALAHAVVEFIEKIS</sequence>
<evidence type="ECO:0000256" key="1">
    <source>
        <dbReference type="ARBA" id="ARBA00022679"/>
    </source>
</evidence>
<dbReference type="HAMAP" id="MF_01257">
    <property type="entry name" value="CofD"/>
    <property type="match status" value="1"/>
</dbReference>
<dbReference type="InterPro" id="IPR010115">
    <property type="entry name" value="FbiA/CofD"/>
</dbReference>
<dbReference type="Gene3D" id="1.10.8.240">
    <property type="entry name" value="CofD-like domain"/>
    <property type="match status" value="1"/>
</dbReference>
<dbReference type="PANTHER" id="PTHR43007">
    <property type="entry name" value="2-PHOSPHO-L-LACTATE TRANSFERASE"/>
    <property type="match status" value="1"/>
</dbReference>
<protein>
    <recommendedName>
        <fullName evidence="4">2-phospho-L-lactate transferase</fullName>
    </recommendedName>
</protein>
<gene>
    <name evidence="3" type="ORF">METZ01_LOCUS26734</name>
</gene>
<name>A0A381Q478_9ZZZZ</name>
<dbReference type="Gene3D" id="3.40.50.10680">
    <property type="entry name" value="CofD-like domains"/>
    <property type="match status" value="1"/>
</dbReference>